<dbReference type="GO" id="GO:0032784">
    <property type="term" value="P:regulation of DNA-templated transcription elongation"/>
    <property type="evidence" value="ECO:0007669"/>
    <property type="project" value="InterPro"/>
</dbReference>
<dbReference type="EMBL" id="CP017244">
    <property type="protein sequence ID" value="APO79798.1"/>
    <property type="molecule type" value="Genomic_DNA"/>
</dbReference>
<dbReference type="Pfam" id="PF14760">
    <property type="entry name" value="Rnk_N"/>
    <property type="match status" value="1"/>
</dbReference>
<organism evidence="3 4">
    <name type="scientific">Rhizobium etli 8C-3</name>
    <dbReference type="NCBI Taxonomy" id="538025"/>
    <lineage>
        <taxon>Bacteria</taxon>
        <taxon>Pseudomonadati</taxon>
        <taxon>Pseudomonadota</taxon>
        <taxon>Alphaproteobacteria</taxon>
        <taxon>Hyphomicrobiales</taxon>
        <taxon>Rhizobiaceae</taxon>
        <taxon>Rhizobium/Agrobacterium group</taxon>
        <taxon>Rhizobium</taxon>
    </lineage>
</organism>
<name>A0A1L5PHV0_RHIET</name>
<dbReference type="GO" id="GO:0006354">
    <property type="term" value="P:DNA-templated transcription elongation"/>
    <property type="evidence" value="ECO:0007669"/>
    <property type="project" value="TreeGrafter"/>
</dbReference>
<dbReference type="InterPro" id="IPR036953">
    <property type="entry name" value="GreA/GreB_C_sf"/>
</dbReference>
<gene>
    <name evidence="3" type="ORF">AM571_PC02072</name>
</gene>
<evidence type="ECO:0000313" key="4">
    <source>
        <dbReference type="Proteomes" id="UP000185109"/>
    </source>
</evidence>
<dbReference type="PANTHER" id="PTHR30437">
    <property type="entry name" value="TRANSCRIPTION ELONGATION FACTOR GREA"/>
    <property type="match status" value="1"/>
</dbReference>
<evidence type="ECO:0000259" key="1">
    <source>
        <dbReference type="Pfam" id="PF01272"/>
    </source>
</evidence>
<reference evidence="3 4" key="1">
    <citation type="submission" date="2016-09" db="EMBL/GenBank/DDBJ databases">
        <title>The complete genome sequences of Rhizobium gallicum, symbiovars gallicum and phaseoli, symbionts associated to common bean (Phaseolus vulgaris).</title>
        <authorList>
            <person name="Bustos P."/>
            <person name="Santamaria R.I."/>
            <person name="Perez-Carrascal O.M."/>
            <person name="Juarez S."/>
            <person name="Lozano L."/>
            <person name="Martinez-Flores I."/>
            <person name="Martinez-Romero E."/>
            <person name="Cevallos M."/>
            <person name="Romero D."/>
            <person name="Davila G."/>
            <person name="Gonzalez V."/>
        </authorList>
    </citation>
    <scope>NUCLEOTIDE SEQUENCE [LARGE SCALE GENOMIC DNA]</scope>
    <source>
        <strain evidence="3 4">8C-3</strain>
        <plasmid evidence="4">Plasmid prsp8c3c</plasmid>
    </source>
</reference>
<keyword evidence="3" id="KW-0418">Kinase</keyword>
<dbReference type="RefSeq" id="WP_074065460.1">
    <property type="nucleotide sequence ID" value="NZ_CP017244.1"/>
</dbReference>
<dbReference type="SUPFAM" id="SSF54534">
    <property type="entry name" value="FKBP-like"/>
    <property type="match status" value="1"/>
</dbReference>
<feature type="domain" description="Regulator of nucleoside diphosphate kinase N-terminal" evidence="2">
    <location>
        <begin position="12"/>
        <end position="51"/>
    </location>
</feature>
<dbReference type="Gene3D" id="3.10.50.30">
    <property type="entry name" value="Transcription elongation factor, GreA/GreB, C-terminal domain"/>
    <property type="match status" value="1"/>
</dbReference>
<dbReference type="Pfam" id="PF01272">
    <property type="entry name" value="GreA_GreB"/>
    <property type="match status" value="1"/>
</dbReference>
<geneLocation type="plasmid" evidence="4">
    <name>prsp8c3c</name>
</geneLocation>
<dbReference type="AlphaFoldDB" id="A0A1L5PHV0"/>
<evidence type="ECO:0000259" key="2">
    <source>
        <dbReference type="Pfam" id="PF14760"/>
    </source>
</evidence>
<dbReference type="NCBIfam" id="NF004396">
    <property type="entry name" value="PRK05753.1"/>
    <property type="match status" value="1"/>
</dbReference>
<sequence length="150" mass="16121">MKKHIQNSQKSSIVIGETDHQRLNKLALAAADRLPEVSDGLLIELERALVVADTSVPGNVVRMGSMVEYETDTGDGRTVTLVFPKDANISEGKISVLTPIGTALLGLSAGQTMDWSGRDDRRHKLTVLAVTQHQAESEGLRSSETSSLLA</sequence>
<accession>A0A1L5PHV0</accession>
<evidence type="ECO:0000313" key="3">
    <source>
        <dbReference type="EMBL" id="APO79798.1"/>
    </source>
</evidence>
<protein>
    <submittedName>
        <fullName evidence="3">Nucleoside diphosphate kinase regulator protein</fullName>
    </submittedName>
</protein>
<dbReference type="Proteomes" id="UP000185109">
    <property type="component" value="Plasmid pRsp8C3c"/>
</dbReference>
<dbReference type="InterPro" id="IPR001437">
    <property type="entry name" value="Tscrpt_elong_fac_GreA/B_C"/>
</dbReference>
<dbReference type="InterPro" id="IPR029462">
    <property type="entry name" value="Rnk_N"/>
</dbReference>
<dbReference type="GO" id="GO:0070063">
    <property type="term" value="F:RNA polymerase binding"/>
    <property type="evidence" value="ECO:0007669"/>
    <property type="project" value="InterPro"/>
</dbReference>
<dbReference type="GO" id="GO:0016301">
    <property type="term" value="F:kinase activity"/>
    <property type="evidence" value="ECO:0007669"/>
    <property type="project" value="UniProtKB-KW"/>
</dbReference>
<dbReference type="PANTHER" id="PTHR30437:SF5">
    <property type="entry name" value="REGULATOR OF NUCLEOSIDE DIPHOSPHATE KINASE"/>
    <property type="match status" value="1"/>
</dbReference>
<keyword evidence="3" id="KW-0808">Transferase</keyword>
<dbReference type="InterPro" id="IPR023459">
    <property type="entry name" value="Tscrpt_elong_fac_GreA/B_fam"/>
</dbReference>
<keyword evidence="3" id="KW-0614">Plasmid</keyword>
<dbReference type="GO" id="GO:0003677">
    <property type="term" value="F:DNA binding"/>
    <property type="evidence" value="ECO:0007669"/>
    <property type="project" value="InterPro"/>
</dbReference>
<feature type="domain" description="Transcription elongation factor GreA/GreB C-terminal" evidence="1">
    <location>
        <begin position="58"/>
        <end position="131"/>
    </location>
</feature>
<proteinExistence type="predicted"/>